<dbReference type="EC" id="3.1.3.-" evidence="1"/>
<dbReference type="SUPFAM" id="SSF53254">
    <property type="entry name" value="Phosphoglycerate mutase-like"/>
    <property type="match status" value="1"/>
</dbReference>
<accession>A0ABY8VKZ1</accession>
<dbReference type="InterPro" id="IPR029033">
    <property type="entry name" value="His_PPase_superfam"/>
</dbReference>
<keyword evidence="2" id="KW-1185">Reference proteome</keyword>
<dbReference type="PROSITE" id="PS00175">
    <property type="entry name" value="PG_MUTASE"/>
    <property type="match status" value="1"/>
</dbReference>
<dbReference type="GO" id="GO:0016787">
    <property type="term" value="F:hydrolase activity"/>
    <property type="evidence" value="ECO:0007669"/>
    <property type="project" value="UniProtKB-KW"/>
</dbReference>
<gene>
    <name evidence="1" type="ORF">QP029_00125</name>
</gene>
<proteinExistence type="predicted"/>
<dbReference type="InterPro" id="IPR050275">
    <property type="entry name" value="PGM_Phosphatase"/>
</dbReference>
<dbReference type="CDD" id="cd07067">
    <property type="entry name" value="HP_PGM_like"/>
    <property type="match status" value="1"/>
</dbReference>
<dbReference type="EMBL" id="CP126970">
    <property type="protein sequence ID" value="WIM70321.1"/>
    <property type="molecule type" value="Genomic_DNA"/>
</dbReference>
<evidence type="ECO:0000313" key="1">
    <source>
        <dbReference type="EMBL" id="WIM70321.1"/>
    </source>
</evidence>
<reference evidence="1 2" key="1">
    <citation type="submission" date="2023-05" db="EMBL/GenBank/DDBJ databases">
        <title>Corynebacterium suedekumii sp. nov. and Corynebacterium breve sp. nov. isolated from raw cow's milk.</title>
        <authorList>
            <person name="Baer M.K."/>
            <person name="Mehl L."/>
            <person name="Hellmuth R."/>
            <person name="Marke G."/>
            <person name="Lipski A."/>
        </authorList>
    </citation>
    <scope>NUCLEOTIDE SEQUENCE [LARGE SCALE GENOMIC DNA]</scope>
    <source>
        <strain evidence="1 2">LM112</strain>
    </source>
</reference>
<evidence type="ECO:0000313" key="2">
    <source>
        <dbReference type="Proteomes" id="UP001238805"/>
    </source>
</evidence>
<protein>
    <submittedName>
        <fullName evidence="1">Histidine phosphatase family protein</fullName>
        <ecNumber evidence="1">3.1.3.-</ecNumber>
    </submittedName>
</protein>
<dbReference type="InterPro" id="IPR013078">
    <property type="entry name" value="His_Pase_superF_clade-1"/>
</dbReference>
<sequence length="248" mass="27192">MTRRLVMIRHGQTHYNATRRMQGQLDTELSDLGREQARAAGQMLVDAGISRILSSDLARAYDTACIIADILGVEVEKDARLRETHLGQWQAKSHDEIDVELPGARAIWRHDATWAPPEGESRVQVAQRARPVIDDLMADYDDWDGHAVLVVAHGGTISALTSNLLGLDVSMYPLLSGLKNGCRSQLTARPRFQPGSFDALDDFQVRANSIAGDGAVGDSGAAKKIRTPEFTPETVGDAQWYLDGWNMG</sequence>
<dbReference type="InterPro" id="IPR001345">
    <property type="entry name" value="PG/BPGM_mutase_AS"/>
</dbReference>
<dbReference type="PANTHER" id="PTHR48100:SF62">
    <property type="entry name" value="GLUCOSYL-3-PHOSPHOGLYCERATE PHOSPHATASE"/>
    <property type="match status" value="1"/>
</dbReference>
<dbReference type="RefSeq" id="WP_284874911.1">
    <property type="nucleotide sequence ID" value="NZ_CP126970.1"/>
</dbReference>
<dbReference type="Proteomes" id="UP001238805">
    <property type="component" value="Chromosome"/>
</dbReference>
<keyword evidence="1" id="KW-0378">Hydrolase</keyword>
<name>A0ABY8VKZ1_9CORY</name>
<organism evidence="1 2">
    <name type="scientific">Corynebacterium suedekumii</name>
    <dbReference type="NCBI Taxonomy" id="3049801"/>
    <lineage>
        <taxon>Bacteria</taxon>
        <taxon>Bacillati</taxon>
        <taxon>Actinomycetota</taxon>
        <taxon>Actinomycetes</taxon>
        <taxon>Mycobacteriales</taxon>
        <taxon>Corynebacteriaceae</taxon>
        <taxon>Corynebacterium</taxon>
    </lineage>
</organism>
<dbReference type="Gene3D" id="3.40.50.1240">
    <property type="entry name" value="Phosphoglycerate mutase-like"/>
    <property type="match status" value="1"/>
</dbReference>
<dbReference type="Pfam" id="PF00300">
    <property type="entry name" value="His_Phos_1"/>
    <property type="match status" value="1"/>
</dbReference>
<dbReference type="SMART" id="SM00855">
    <property type="entry name" value="PGAM"/>
    <property type="match status" value="1"/>
</dbReference>
<dbReference type="PANTHER" id="PTHR48100">
    <property type="entry name" value="BROAD-SPECIFICITY PHOSPHATASE YOR283W-RELATED"/>
    <property type="match status" value="1"/>
</dbReference>